<feature type="compositionally biased region" description="Gly residues" evidence="2">
    <location>
        <begin position="542"/>
        <end position="551"/>
    </location>
</feature>
<feature type="region of interest" description="Disordered" evidence="2">
    <location>
        <begin position="38"/>
        <end position="65"/>
    </location>
</feature>
<dbReference type="PANTHER" id="PTHR45947">
    <property type="entry name" value="SULFOQUINOVOSYL TRANSFERASE SQD2"/>
    <property type="match status" value="1"/>
</dbReference>
<comment type="caution">
    <text evidence="4">The sequence shown here is derived from an EMBL/GenBank/DDBJ whole genome shotgun (WGS) entry which is preliminary data.</text>
</comment>
<evidence type="ECO:0000313" key="4">
    <source>
        <dbReference type="EMBL" id="GMH74226.1"/>
    </source>
</evidence>
<name>A0A9W7AJU3_9STRA</name>
<dbReference type="AlphaFoldDB" id="A0A9W7AJU3"/>
<dbReference type="Pfam" id="PF00534">
    <property type="entry name" value="Glycos_transf_1"/>
    <property type="match status" value="1"/>
</dbReference>
<reference evidence="4" key="1">
    <citation type="submission" date="2022-07" db="EMBL/GenBank/DDBJ databases">
        <title>Genome analysis of Parmales, a sister group of diatoms, reveals the evolutionary specialization of diatoms from phago-mixotrophs to photoautotrophs.</title>
        <authorList>
            <person name="Ban H."/>
            <person name="Sato S."/>
            <person name="Yoshikawa S."/>
            <person name="Kazumasa Y."/>
            <person name="Nakamura Y."/>
            <person name="Ichinomiya M."/>
            <person name="Saitoh K."/>
            <person name="Sato N."/>
            <person name="Blanc-Mathieu R."/>
            <person name="Endo H."/>
            <person name="Kuwata A."/>
            <person name="Ogata H."/>
        </authorList>
    </citation>
    <scope>NUCLEOTIDE SEQUENCE</scope>
</reference>
<evidence type="ECO:0000313" key="5">
    <source>
        <dbReference type="Proteomes" id="UP001165082"/>
    </source>
</evidence>
<dbReference type="SUPFAM" id="SSF53756">
    <property type="entry name" value="UDP-Glycosyltransferase/glycogen phosphorylase"/>
    <property type="match status" value="1"/>
</dbReference>
<evidence type="ECO:0000259" key="3">
    <source>
        <dbReference type="Pfam" id="PF00534"/>
    </source>
</evidence>
<feature type="region of interest" description="Disordered" evidence="2">
    <location>
        <begin position="539"/>
        <end position="592"/>
    </location>
</feature>
<dbReference type="GO" id="GO:0016757">
    <property type="term" value="F:glycosyltransferase activity"/>
    <property type="evidence" value="ECO:0007669"/>
    <property type="project" value="UniProtKB-KW"/>
</dbReference>
<dbReference type="InterPro" id="IPR001296">
    <property type="entry name" value="Glyco_trans_1"/>
</dbReference>
<dbReference type="EMBL" id="BRXZ01001566">
    <property type="protein sequence ID" value="GMH74226.1"/>
    <property type="molecule type" value="Genomic_DNA"/>
</dbReference>
<gene>
    <name evidence="4" type="ORF">TrRE_jg1415</name>
</gene>
<dbReference type="CDD" id="cd03801">
    <property type="entry name" value="GT4_PimA-like"/>
    <property type="match status" value="1"/>
</dbReference>
<keyword evidence="1" id="KW-0328">Glycosyltransferase</keyword>
<feature type="domain" description="Glycosyl transferase family 1" evidence="3">
    <location>
        <begin position="90"/>
        <end position="224"/>
    </location>
</feature>
<evidence type="ECO:0000256" key="1">
    <source>
        <dbReference type="ARBA" id="ARBA00022676"/>
    </source>
</evidence>
<keyword evidence="1" id="KW-0808">Transferase</keyword>
<feature type="non-terminal residue" evidence="4">
    <location>
        <position position="622"/>
    </location>
</feature>
<accession>A0A9W7AJU3</accession>
<evidence type="ECO:0000256" key="2">
    <source>
        <dbReference type="SAM" id="MobiDB-lite"/>
    </source>
</evidence>
<feature type="non-terminal residue" evidence="4">
    <location>
        <position position="1"/>
    </location>
</feature>
<protein>
    <recommendedName>
        <fullName evidence="3">Glycosyl transferase family 1 domain-containing protein</fullName>
    </recommendedName>
</protein>
<dbReference type="PANTHER" id="PTHR45947:SF3">
    <property type="entry name" value="SULFOQUINOVOSYL TRANSFERASE SQD2"/>
    <property type="match status" value="1"/>
</dbReference>
<sequence>SPSRGVRFGRGVEIGRITSRGGGGYVVPLDLGEDFGEEERVCKGEEGEEKECKVGEGEERDEKEEREMEDIKAAIQSHLTSLSCDSRCLKLVHVGRLSPEKHPTYLLSSFGHLVRTMKKDAVLFIVGTGNILPSLQRAAMSILGPSLYARVIWTGAVPRRLVPAVLEGMDAFVNPNLNPDETFCLANVEGMGKGLPLVSHGYGGVGDYLVDGVNGVRVEGIGVEEFGEGMWVEGWKGRGGEGVRRCYGGDKQGREIEGIFRERIAAAAKGGKREGERTCEVSRVKYGKVAFWERGGRNATAEVAVECGGMDIGCGEATSFAVCGEDGTCRGRVEEALRGACKGREGGRGVAEVELGEDCFRIEVDLTGVGHGVEGITLCPWDDDLDGMVTGWCERFGLEDEVCREVMQYIGGTLQWSRNSVWVGGMVRSAGEDWMDLCSGPSLSLPAVDGRSLDFHVGLIVNEQNRTLISTPSRTSISVVTPTWLKSAEGLWFEVDGLGNGCIGYDGVKLLAMLYFVETDTPIEGTMLSRLTKNLHEDLLGGSSGGGGKNGGNANNSSTHGIRRNHSFNSMSSPRRSPYGQPSLRRPAGGRQNPAYTLVTLSKFKKYCISSGLTSQDLDGVR</sequence>
<dbReference type="Gene3D" id="3.40.50.2000">
    <property type="entry name" value="Glycogen Phosphorylase B"/>
    <property type="match status" value="1"/>
</dbReference>
<dbReference type="InterPro" id="IPR050194">
    <property type="entry name" value="Glycosyltransferase_grp1"/>
</dbReference>
<dbReference type="Proteomes" id="UP001165082">
    <property type="component" value="Unassembled WGS sequence"/>
</dbReference>
<proteinExistence type="predicted"/>
<keyword evidence="5" id="KW-1185">Reference proteome</keyword>
<organism evidence="4 5">
    <name type="scientific">Triparma retinervis</name>
    <dbReference type="NCBI Taxonomy" id="2557542"/>
    <lineage>
        <taxon>Eukaryota</taxon>
        <taxon>Sar</taxon>
        <taxon>Stramenopiles</taxon>
        <taxon>Ochrophyta</taxon>
        <taxon>Bolidophyceae</taxon>
        <taxon>Parmales</taxon>
        <taxon>Triparmaceae</taxon>
        <taxon>Triparma</taxon>
    </lineage>
</organism>
<feature type="compositionally biased region" description="Basic and acidic residues" evidence="2">
    <location>
        <begin position="38"/>
        <end position="57"/>
    </location>
</feature>